<comment type="caution">
    <text evidence="2">The sequence shown here is derived from an EMBL/GenBank/DDBJ whole genome shotgun (WGS) entry which is preliminary data.</text>
</comment>
<sequence length="218" mass="23665">MDIEHKKVSESKITVNILIRWAGVMAIIAGILYVVIQFIHPIDHISSVNTDFWVVVACLTMVMSLFSLIGITGVYIRQAKEAGWLGLVGFLLFNLFWLISIVFSFIEAFVLPLLTSDAAKLVEGMVGLFGGTVSEVNLGIFPILAPIAGVLYMLGGLLLGIATFRAGVLPRLAAILLAFAAVVTLASAIIPHPIDRALAIPMGLALIWLGYFLWSERR</sequence>
<evidence type="ECO:0000256" key="1">
    <source>
        <dbReference type="SAM" id="Phobius"/>
    </source>
</evidence>
<dbReference type="AlphaFoldDB" id="A0A7X3FJ84"/>
<evidence type="ECO:0000313" key="3">
    <source>
        <dbReference type="Proteomes" id="UP000490800"/>
    </source>
</evidence>
<accession>A0A7X3FJ84</accession>
<feature type="transmembrane region" description="Helical" evidence="1">
    <location>
        <begin position="52"/>
        <end position="76"/>
    </location>
</feature>
<gene>
    <name evidence="2" type="ORF">EDM21_14280</name>
</gene>
<feature type="transmembrane region" description="Helical" evidence="1">
    <location>
        <begin position="21"/>
        <end position="40"/>
    </location>
</feature>
<proteinExistence type="predicted"/>
<dbReference type="Proteomes" id="UP000490800">
    <property type="component" value="Unassembled WGS sequence"/>
</dbReference>
<feature type="transmembrane region" description="Helical" evidence="1">
    <location>
        <begin position="138"/>
        <end position="160"/>
    </location>
</feature>
<feature type="transmembrane region" description="Helical" evidence="1">
    <location>
        <begin position="196"/>
        <end position="214"/>
    </location>
</feature>
<keyword evidence="1" id="KW-1133">Transmembrane helix</keyword>
<name>A0A7X3FJ84_9BACL</name>
<keyword evidence="1" id="KW-0812">Transmembrane</keyword>
<dbReference type="EMBL" id="RHLK01000007">
    <property type="protein sequence ID" value="MVP00675.1"/>
    <property type="molecule type" value="Genomic_DNA"/>
</dbReference>
<reference evidence="2 3" key="1">
    <citation type="journal article" date="2019" name="Microorganisms">
        <title>Paenibacillus lutrae sp. nov., A Chitinolytic Species Isolated from A River Otter in Castril Natural Park, Granada, Spain.</title>
        <authorList>
            <person name="Rodriguez M."/>
            <person name="Reina J.C."/>
            <person name="Bejar V."/>
            <person name="Llamas I."/>
        </authorList>
    </citation>
    <scope>NUCLEOTIDE SEQUENCE [LARGE SCALE GENOMIC DNA]</scope>
    <source>
        <strain evidence="2 3">N10</strain>
    </source>
</reference>
<protein>
    <recommendedName>
        <fullName evidence="4">DUF4386 family protein</fullName>
    </recommendedName>
</protein>
<keyword evidence="1" id="KW-0472">Membrane</keyword>
<feature type="transmembrane region" description="Helical" evidence="1">
    <location>
        <begin position="83"/>
        <end position="106"/>
    </location>
</feature>
<evidence type="ECO:0000313" key="2">
    <source>
        <dbReference type="EMBL" id="MVP00675.1"/>
    </source>
</evidence>
<organism evidence="2 3">
    <name type="scientific">Paenibacillus lutrae</name>
    <dbReference type="NCBI Taxonomy" id="2078573"/>
    <lineage>
        <taxon>Bacteria</taxon>
        <taxon>Bacillati</taxon>
        <taxon>Bacillota</taxon>
        <taxon>Bacilli</taxon>
        <taxon>Bacillales</taxon>
        <taxon>Paenibacillaceae</taxon>
        <taxon>Paenibacillus</taxon>
    </lineage>
</organism>
<feature type="transmembrane region" description="Helical" evidence="1">
    <location>
        <begin position="172"/>
        <end position="190"/>
    </location>
</feature>
<keyword evidence="3" id="KW-1185">Reference proteome</keyword>
<dbReference type="RefSeq" id="WP_166542011.1">
    <property type="nucleotide sequence ID" value="NZ_RHLK01000007.1"/>
</dbReference>
<evidence type="ECO:0008006" key="4">
    <source>
        <dbReference type="Google" id="ProtNLM"/>
    </source>
</evidence>